<reference evidence="11" key="2">
    <citation type="submission" date="2023-06" db="EMBL/GenBank/DDBJ databases">
        <authorList>
            <consortium name="Lawrence Berkeley National Laboratory"/>
            <person name="Haridas S."/>
            <person name="Hensen N."/>
            <person name="Bonometti L."/>
            <person name="Westerberg I."/>
            <person name="Brannstrom I.O."/>
            <person name="Guillou S."/>
            <person name="Cros-Aarteil S."/>
            <person name="Calhoun S."/>
            <person name="Kuo A."/>
            <person name="Mondo S."/>
            <person name="Pangilinan J."/>
            <person name="Riley R."/>
            <person name="Labutti K."/>
            <person name="Andreopoulos B."/>
            <person name="Lipzen A."/>
            <person name="Chen C."/>
            <person name="Yanf M."/>
            <person name="Daum C."/>
            <person name="Ng V."/>
            <person name="Clum A."/>
            <person name="Steindorff A."/>
            <person name="Ohm R."/>
            <person name="Martin F."/>
            <person name="Silar P."/>
            <person name="Natvig D."/>
            <person name="Lalanne C."/>
            <person name="Gautier V."/>
            <person name="Ament-Velasquez S.L."/>
            <person name="Kruys A."/>
            <person name="Hutchinson M.I."/>
            <person name="Powell A.J."/>
            <person name="Barry K."/>
            <person name="Miller A.N."/>
            <person name="Grigoriev I.V."/>
            <person name="Debuchy R."/>
            <person name="Gladieux P."/>
            <person name="Thoren M.H."/>
            <person name="Johannesson H."/>
        </authorList>
    </citation>
    <scope>NUCLEOTIDE SEQUENCE</scope>
    <source>
        <strain evidence="11">CBS 118394</strain>
    </source>
</reference>
<keyword evidence="5" id="KW-0732">Signal</keyword>
<sequence length="518" mass="57152">MSTVVVPPIIPPTVPPTNPPVEKLEKLEDIQGDIWSKGFPKDNETYYLFQIKHPADFARCLRKLVTDQPHLIPNLNMVKVNWAEIKAEKKRADAHKEQPKRLPMANALIAFTYKGLEIIRGGLQNPDDLLLEDIEKTDPAFSHGMKSAPLNDPTAGLDPLFADPTAIHGLLKVAGSSKEKVNERLKEIQVALQCDKGVINDVPGGTEGRIDGAVREGDNRGKEHFGFQDGISQPLMNGLDDPPPAPDSGALATSTMETEPKFLIVMEGTRSQGSNDIPRPDWMHQGSFLVFRKLEQNVEAFNDLTEKNFKRYECRNAEHMGAKLMGRWRSGAPITLPAYHTADDPTGDHCKSKKMNNFGYEKVDDNSTARGCPLAAHIRKTNPRRTDEEDTNASDPGLKFTRIIRGGIPYGPDHTKGEKPGVMKRGLLFACYQGSIEDGFQHMQSSWCNTDTFPMGGSGLDPIVGQGKSPDDMKMLITEGKEQVQINPPLVTFRGGEYFFVPSIKSLKGVLTAAAPLH</sequence>
<dbReference type="PANTHER" id="PTHR30521">
    <property type="entry name" value="DEFERROCHELATASE/PEROXIDASE"/>
    <property type="match status" value="1"/>
</dbReference>
<dbReference type="Proteomes" id="UP001283341">
    <property type="component" value="Unassembled WGS sequence"/>
</dbReference>
<dbReference type="Pfam" id="PF20628">
    <property type="entry name" value="Dyp_perox_C"/>
    <property type="match status" value="1"/>
</dbReference>
<feature type="domain" description="Dyp-type peroxidase C-terminal" evidence="9">
    <location>
        <begin position="280"/>
        <end position="451"/>
    </location>
</feature>
<evidence type="ECO:0000256" key="5">
    <source>
        <dbReference type="ARBA" id="ARBA00022729"/>
    </source>
</evidence>
<evidence type="ECO:0000256" key="3">
    <source>
        <dbReference type="ARBA" id="ARBA00022617"/>
    </source>
</evidence>
<dbReference type="PANTHER" id="PTHR30521:SF4">
    <property type="entry name" value="DEFERROCHELATASE"/>
    <property type="match status" value="1"/>
</dbReference>
<comment type="cofactor">
    <cofactor evidence="1">
        <name>heme b</name>
        <dbReference type="ChEBI" id="CHEBI:60344"/>
    </cofactor>
</comment>
<proteinExistence type="inferred from homology"/>
<comment type="caution">
    <text evidence="11">The sequence shown here is derived from an EMBL/GenBank/DDBJ whole genome shotgun (WGS) entry which is preliminary data.</text>
</comment>
<keyword evidence="4" id="KW-0479">Metal-binding</keyword>
<reference evidence="11" key="1">
    <citation type="journal article" date="2023" name="Mol. Phylogenet. Evol.">
        <title>Genome-scale phylogeny and comparative genomics of the fungal order Sordariales.</title>
        <authorList>
            <person name="Hensen N."/>
            <person name="Bonometti L."/>
            <person name="Westerberg I."/>
            <person name="Brannstrom I.O."/>
            <person name="Guillou S."/>
            <person name="Cros-Aarteil S."/>
            <person name="Calhoun S."/>
            <person name="Haridas S."/>
            <person name="Kuo A."/>
            <person name="Mondo S."/>
            <person name="Pangilinan J."/>
            <person name="Riley R."/>
            <person name="LaButti K."/>
            <person name="Andreopoulos B."/>
            <person name="Lipzen A."/>
            <person name="Chen C."/>
            <person name="Yan M."/>
            <person name="Daum C."/>
            <person name="Ng V."/>
            <person name="Clum A."/>
            <person name="Steindorff A."/>
            <person name="Ohm R.A."/>
            <person name="Martin F."/>
            <person name="Silar P."/>
            <person name="Natvig D.O."/>
            <person name="Lalanne C."/>
            <person name="Gautier V."/>
            <person name="Ament-Velasquez S.L."/>
            <person name="Kruys A."/>
            <person name="Hutchinson M.I."/>
            <person name="Powell A.J."/>
            <person name="Barry K."/>
            <person name="Miller A.N."/>
            <person name="Grigoriev I.V."/>
            <person name="Debuchy R."/>
            <person name="Gladieux P."/>
            <person name="Hiltunen Thoren M."/>
            <person name="Johannesson H."/>
        </authorList>
    </citation>
    <scope>NUCLEOTIDE SEQUENCE</scope>
    <source>
        <strain evidence="11">CBS 118394</strain>
    </source>
</reference>
<dbReference type="GO" id="GO:0004601">
    <property type="term" value="F:peroxidase activity"/>
    <property type="evidence" value="ECO:0007669"/>
    <property type="project" value="UniProtKB-KW"/>
</dbReference>
<evidence type="ECO:0000313" key="12">
    <source>
        <dbReference type="Proteomes" id="UP001283341"/>
    </source>
</evidence>
<evidence type="ECO:0000259" key="9">
    <source>
        <dbReference type="Pfam" id="PF20628"/>
    </source>
</evidence>
<accession>A0AAE0HSQ7</accession>
<dbReference type="SUPFAM" id="SSF54909">
    <property type="entry name" value="Dimeric alpha+beta barrel"/>
    <property type="match status" value="1"/>
</dbReference>
<dbReference type="PROSITE" id="PS51404">
    <property type="entry name" value="DYP_PEROXIDASE"/>
    <property type="match status" value="1"/>
</dbReference>
<evidence type="ECO:0008006" key="13">
    <source>
        <dbReference type="Google" id="ProtNLM"/>
    </source>
</evidence>
<dbReference type="NCBIfam" id="TIGR01413">
    <property type="entry name" value="Dyp_perox_fam"/>
    <property type="match status" value="1"/>
</dbReference>
<keyword evidence="12" id="KW-1185">Reference proteome</keyword>
<keyword evidence="7" id="KW-0408">Iron</keyword>
<evidence type="ECO:0000256" key="6">
    <source>
        <dbReference type="ARBA" id="ARBA00023002"/>
    </source>
</evidence>
<evidence type="ECO:0000256" key="1">
    <source>
        <dbReference type="ARBA" id="ARBA00001970"/>
    </source>
</evidence>
<dbReference type="InterPro" id="IPR049509">
    <property type="entry name" value="DyP_N"/>
</dbReference>
<evidence type="ECO:0000313" key="11">
    <source>
        <dbReference type="EMBL" id="KAK3312172.1"/>
    </source>
</evidence>
<dbReference type="EMBL" id="JAUEDM010000009">
    <property type="protein sequence ID" value="KAK3312172.1"/>
    <property type="molecule type" value="Genomic_DNA"/>
</dbReference>
<dbReference type="AlphaFoldDB" id="A0AAE0HSQ7"/>
<keyword evidence="3" id="KW-0349">Heme</keyword>
<dbReference type="InterPro" id="IPR011008">
    <property type="entry name" value="Dimeric_a/b-barrel"/>
</dbReference>
<keyword evidence="2" id="KW-0575">Peroxidase</keyword>
<dbReference type="InterPro" id="IPR006314">
    <property type="entry name" value="Dyp_peroxidase"/>
</dbReference>
<feature type="domain" description="DyP dimeric alpha+beta barrel" evidence="10">
    <location>
        <begin position="29"/>
        <end position="194"/>
    </location>
</feature>
<dbReference type="Pfam" id="PF21105">
    <property type="entry name" value="DyP_N"/>
    <property type="match status" value="1"/>
</dbReference>
<evidence type="ECO:0000256" key="7">
    <source>
        <dbReference type="ARBA" id="ARBA00023004"/>
    </source>
</evidence>
<evidence type="ECO:0000256" key="2">
    <source>
        <dbReference type="ARBA" id="ARBA00022559"/>
    </source>
</evidence>
<dbReference type="GO" id="GO:0005829">
    <property type="term" value="C:cytosol"/>
    <property type="evidence" value="ECO:0007669"/>
    <property type="project" value="TreeGrafter"/>
</dbReference>
<keyword evidence="6" id="KW-0560">Oxidoreductase</keyword>
<evidence type="ECO:0000259" key="10">
    <source>
        <dbReference type="Pfam" id="PF21105"/>
    </source>
</evidence>
<dbReference type="GO" id="GO:0020037">
    <property type="term" value="F:heme binding"/>
    <property type="evidence" value="ECO:0007669"/>
    <property type="project" value="InterPro"/>
</dbReference>
<name>A0AAE0HSQ7_9PEZI</name>
<dbReference type="GO" id="GO:0046872">
    <property type="term" value="F:metal ion binding"/>
    <property type="evidence" value="ECO:0007669"/>
    <property type="project" value="UniProtKB-KW"/>
</dbReference>
<dbReference type="InterPro" id="IPR048328">
    <property type="entry name" value="Dyp_perox_C"/>
</dbReference>
<evidence type="ECO:0000256" key="8">
    <source>
        <dbReference type="ARBA" id="ARBA00025737"/>
    </source>
</evidence>
<evidence type="ECO:0000256" key="4">
    <source>
        <dbReference type="ARBA" id="ARBA00022723"/>
    </source>
</evidence>
<comment type="similarity">
    <text evidence="8">Belongs to the DyP-type peroxidase family.</text>
</comment>
<organism evidence="11 12">
    <name type="scientific">Apodospora peruviana</name>
    <dbReference type="NCBI Taxonomy" id="516989"/>
    <lineage>
        <taxon>Eukaryota</taxon>
        <taxon>Fungi</taxon>
        <taxon>Dikarya</taxon>
        <taxon>Ascomycota</taxon>
        <taxon>Pezizomycotina</taxon>
        <taxon>Sordariomycetes</taxon>
        <taxon>Sordariomycetidae</taxon>
        <taxon>Sordariales</taxon>
        <taxon>Lasiosphaeriaceae</taxon>
        <taxon>Apodospora</taxon>
    </lineage>
</organism>
<gene>
    <name evidence="11" type="ORF">B0H66DRAFT_395117</name>
</gene>
<protein>
    <recommendedName>
        <fullName evidence="13">Dyp-type peroxidase</fullName>
    </recommendedName>
</protein>